<name>M6VTB7_LEPBO</name>
<gene>
    <name evidence="1" type="ORF">LEP1GSC133_3579</name>
</gene>
<organism evidence="1 2">
    <name type="scientific">Leptospira borgpetersenii serovar Pomona str. 200901868</name>
    <dbReference type="NCBI Taxonomy" id="1192866"/>
    <lineage>
        <taxon>Bacteria</taxon>
        <taxon>Pseudomonadati</taxon>
        <taxon>Spirochaetota</taxon>
        <taxon>Spirochaetia</taxon>
        <taxon>Leptospirales</taxon>
        <taxon>Leptospiraceae</taxon>
        <taxon>Leptospira</taxon>
    </lineage>
</organism>
<protein>
    <submittedName>
        <fullName evidence="1">Adenylate/guanylate cyclase catalytic domain protein</fullName>
    </submittedName>
</protein>
<accession>M6VTB7</accession>
<sequence>MMGDTVNLAARLEAAGKDYGVNILVSEHVQHEIKDEFFTRLLDVVRVKGKNEPVLLYELIGRQDNVPERVEASVLEFSKGFEAYLNREWSLAQELLESSQITRGNKDKAAVLLIDRCEEYKLNPPERTWDGVYTRTHK</sequence>
<dbReference type="STRING" id="1192866.LEP1GSC133_3579"/>
<dbReference type="InterPro" id="IPR029787">
    <property type="entry name" value="Nucleotide_cyclase"/>
</dbReference>
<dbReference type="Proteomes" id="UP000012159">
    <property type="component" value="Unassembled WGS sequence"/>
</dbReference>
<evidence type="ECO:0000313" key="2">
    <source>
        <dbReference type="Proteomes" id="UP000012159"/>
    </source>
</evidence>
<dbReference type="Gene3D" id="3.30.70.1230">
    <property type="entry name" value="Nucleotide cyclase"/>
    <property type="match status" value="1"/>
</dbReference>
<dbReference type="PANTHER" id="PTHR43336">
    <property type="entry name" value="OXYGEN SENSOR HISTIDINE KINASE RESPONSE REGULATOR DEVS/DOSS"/>
    <property type="match status" value="1"/>
</dbReference>
<proteinExistence type="predicted"/>
<comment type="caution">
    <text evidence="1">The sequence shown here is derived from an EMBL/GenBank/DDBJ whole genome shotgun (WGS) entry which is preliminary data.</text>
</comment>
<dbReference type="EMBL" id="AKWF02000114">
    <property type="protein sequence ID" value="EMO60757.1"/>
    <property type="molecule type" value="Genomic_DNA"/>
</dbReference>
<evidence type="ECO:0000313" key="1">
    <source>
        <dbReference type="EMBL" id="EMO60757.1"/>
    </source>
</evidence>
<dbReference type="PANTHER" id="PTHR43336:SF3">
    <property type="entry name" value="GUANYLATE CYCLASE DOMAIN-CONTAINING PROTEIN"/>
    <property type="match status" value="1"/>
</dbReference>
<dbReference type="AlphaFoldDB" id="M6VTB7"/>
<reference evidence="1 2" key="1">
    <citation type="submission" date="2013-01" db="EMBL/GenBank/DDBJ databases">
        <authorList>
            <person name="Harkins D.M."/>
            <person name="Durkin A.S."/>
            <person name="Brinkac L.M."/>
            <person name="Haft D.H."/>
            <person name="Selengut J.D."/>
            <person name="Sanka R."/>
            <person name="DePew J."/>
            <person name="Purushe J."/>
            <person name="Picardeau M."/>
            <person name="Werts C."/>
            <person name="Goarant C."/>
            <person name="Vinetz J.M."/>
            <person name="Sutton G.G."/>
            <person name="Nierman W.C."/>
            <person name="Fouts D.E."/>
        </authorList>
    </citation>
    <scope>NUCLEOTIDE SEQUENCE [LARGE SCALE GENOMIC DNA]</scope>
    <source>
        <strain evidence="1 2">200901868</strain>
    </source>
</reference>
<dbReference type="SUPFAM" id="SSF55073">
    <property type="entry name" value="Nucleotide cyclase"/>
    <property type="match status" value="1"/>
</dbReference>